<accession>A0A0F9A0V0</accession>
<sequence>MKPVMQTVFDVVKGNCLQASLASALEVPLEEVPDLAEHDDWYEAMNEWLRETYGVELVCIPTGGWAPPGIHLTGGDGGRGLEHVVVGKNGVMIHNPYPNGGTLNEEKQHWLFVVVNPANLRRNGL</sequence>
<reference evidence="1" key="1">
    <citation type="journal article" date="2015" name="Nature">
        <title>Complex archaea that bridge the gap between prokaryotes and eukaryotes.</title>
        <authorList>
            <person name="Spang A."/>
            <person name="Saw J.H."/>
            <person name="Jorgensen S.L."/>
            <person name="Zaremba-Niedzwiedzka K."/>
            <person name="Martijn J."/>
            <person name="Lind A.E."/>
            <person name="van Eijk R."/>
            <person name="Schleper C."/>
            <person name="Guy L."/>
            <person name="Ettema T.J."/>
        </authorList>
    </citation>
    <scope>NUCLEOTIDE SEQUENCE</scope>
</reference>
<evidence type="ECO:0008006" key="2">
    <source>
        <dbReference type="Google" id="ProtNLM"/>
    </source>
</evidence>
<protein>
    <recommendedName>
        <fullName evidence="2">Peptidase C39-like domain-containing protein</fullName>
    </recommendedName>
</protein>
<name>A0A0F9A0V0_9ZZZZ</name>
<comment type="caution">
    <text evidence="1">The sequence shown here is derived from an EMBL/GenBank/DDBJ whole genome shotgun (WGS) entry which is preliminary data.</text>
</comment>
<dbReference type="EMBL" id="LAZR01060366">
    <property type="protein sequence ID" value="KKK65826.1"/>
    <property type="molecule type" value="Genomic_DNA"/>
</dbReference>
<proteinExistence type="predicted"/>
<gene>
    <name evidence="1" type="ORF">LCGC14_2970220</name>
</gene>
<dbReference type="AlphaFoldDB" id="A0A0F9A0V0"/>
<evidence type="ECO:0000313" key="1">
    <source>
        <dbReference type="EMBL" id="KKK65826.1"/>
    </source>
</evidence>
<organism evidence="1">
    <name type="scientific">marine sediment metagenome</name>
    <dbReference type="NCBI Taxonomy" id="412755"/>
    <lineage>
        <taxon>unclassified sequences</taxon>
        <taxon>metagenomes</taxon>
        <taxon>ecological metagenomes</taxon>
    </lineage>
</organism>